<dbReference type="InterPro" id="IPR000253">
    <property type="entry name" value="FHA_dom"/>
</dbReference>
<evidence type="ECO:0000259" key="4">
    <source>
        <dbReference type="PROSITE" id="PS50011"/>
    </source>
</evidence>
<proteinExistence type="inferred from homology"/>
<dbReference type="Gene3D" id="2.60.200.20">
    <property type="match status" value="1"/>
</dbReference>
<evidence type="ECO:0000256" key="2">
    <source>
        <dbReference type="SAM" id="MobiDB-lite"/>
    </source>
</evidence>
<dbReference type="AlphaFoldDB" id="A0A2J6RLY4"/>
<dbReference type="Gene3D" id="1.10.510.10">
    <property type="entry name" value="Transferase(Phosphotransferase) domain 1"/>
    <property type="match status" value="1"/>
</dbReference>
<dbReference type="PROSITE" id="PS50006">
    <property type="entry name" value="FHA_DOMAIN"/>
    <property type="match status" value="1"/>
</dbReference>
<dbReference type="Pfam" id="PF00069">
    <property type="entry name" value="Pkinase"/>
    <property type="match status" value="1"/>
</dbReference>
<feature type="domain" description="FHA" evidence="3">
    <location>
        <begin position="95"/>
        <end position="145"/>
    </location>
</feature>
<evidence type="ECO:0000313" key="6">
    <source>
        <dbReference type="Proteomes" id="UP000235786"/>
    </source>
</evidence>
<dbReference type="OrthoDB" id="3556117at2759"/>
<dbReference type="Proteomes" id="UP000235786">
    <property type="component" value="Unassembled WGS sequence"/>
</dbReference>
<dbReference type="InterPro" id="IPR000719">
    <property type="entry name" value="Prot_kinase_dom"/>
</dbReference>
<feature type="domain" description="Protein kinase" evidence="4">
    <location>
        <begin position="233"/>
        <end position="504"/>
    </location>
</feature>
<accession>A0A2J6RLY4</accession>
<dbReference type="PROSITE" id="PS50011">
    <property type="entry name" value="PROTEIN_KINASE_DOM"/>
    <property type="match status" value="1"/>
</dbReference>
<dbReference type="SUPFAM" id="SSF56112">
    <property type="entry name" value="Protein kinase-like (PK-like)"/>
    <property type="match status" value="1"/>
</dbReference>
<dbReference type="CDD" id="cd00060">
    <property type="entry name" value="FHA"/>
    <property type="match status" value="1"/>
</dbReference>
<dbReference type="GO" id="GO:0004672">
    <property type="term" value="F:protein kinase activity"/>
    <property type="evidence" value="ECO:0007669"/>
    <property type="project" value="InterPro"/>
</dbReference>
<protein>
    <recommendedName>
        <fullName evidence="7">Protein kinase domain-containing protein</fullName>
    </recommendedName>
</protein>
<dbReference type="SMART" id="SM00240">
    <property type="entry name" value="FHA"/>
    <property type="match status" value="1"/>
</dbReference>
<feature type="region of interest" description="Disordered" evidence="2">
    <location>
        <begin position="743"/>
        <end position="775"/>
    </location>
</feature>
<reference evidence="5 6" key="1">
    <citation type="submission" date="2016-04" db="EMBL/GenBank/DDBJ databases">
        <title>A degradative enzymes factory behind the ericoid mycorrhizal symbiosis.</title>
        <authorList>
            <consortium name="DOE Joint Genome Institute"/>
            <person name="Martino E."/>
            <person name="Morin E."/>
            <person name="Grelet G."/>
            <person name="Kuo A."/>
            <person name="Kohler A."/>
            <person name="Daghino S."/>
            <person name="Barry K."/>
            <person name="Choi C."/>
            <person name="Cichocki N."/>
            <person name="Clum A."/>
            <person name="Copeland A."/>
            <person name="Hainaut M."/>
            <person name="Haridas S."/>
            <person name="Labutti K."/>
            <person name="Lindquist E."/>
            <person name="Lipzen A."/>
            <person name="Khouja H.-R."/>
            <person name="Murat C."/>
            <person name="Ohm R."/>
            <person name="Olson A."/>
            <person name="Spatafora J."/>
            <person name="Veneault-Fourrey C."/>
            <person name="Henrissat B."/>
            <person name="Grigoriev I."/>
            <person name="Martin F."/>
            <person name="Perotto S."/>
        </authorList>
    </citation>
    <scope>NUCLEOTIDE SEQUENCE [LARGE SCALE GENOMIC DNA]</scope>
    <source>
        <strain evidence="5 6">F</strain>
    </source>
</reference>
<organism evidence="5 6">
    <name type="scientific">Hyaloscypha variabilis (strain UAMH 11265 / GT02V1 / F)</name>
    <name type="common">Meliniomyces variabilis</name>
    <dbReference type="NCBI Taxonomy" id="1149755"/>
    <lineage>
        <taxon>Eukaryota</taxon>
        <taxon>Fungi</taxon>
        <taxon>Dikarya</taxon>
        <taxon>Ascomycota</taxon>
        <taxon>Pezizomycotina</taxon>
        <taxon>Leotiomycetes</taxon>
        <taxon>Helotiales</taxon>
        <taxon>Hyaloscyphaceae</taxon>
        <taxon>Hyaloscypha</taxon>
        <taxon>Hyaloscypha variabilis</taxon>
    </lineage>
</organism>
<comment type="similarity">
    <text evidence="1">Belongs to the protein kinase superfamily. CAMK Ser/Thr protein kinase family. CHEK2 subfamily.</text>
</comment>
<evidence type="ECO:0000256" key="1">
    <source>
        <dbReference type="ARBA" id="ARBA00005575"/>
    </source>
</evidence>
<dbReference type="GO" id="GO:0005524">
    <property type="term" value="F:ATP binding"/>
    <property type="evidence" value="ECO:0007669"/>
    <property type="project" value="InterPro"/>
</dbReference>
<dbReference type="EMBL" id="KZ613946">
    <property type="protein sequence ID" value="PMD39526.1"/>
    <property type="molecule type" value="Genomic_DNA"/>
</dbReference>
<keyword evidence="6" id="KW-1185">Reference proteome</keyword>
<dbReference type="Pfam" id="PF00498">
    <property type="entry name" value="FHA"/>
    <property type="match status" value="1"/>
</dbReference>
<dbReference type="Gene3D" id="3.30.200.20">
    <property type="entry name" value="Phosphorylase Kinase, domain 1"/>
    <property type="match status" value="1"/>
</dbReference>
<dbReference type="InterPro" id="IPR008984">
    <property type="entry name" value="SMAD_FHA_dom_sf"/>
</dbReference>
<evidence type="ECO:0000259" key="3">
    <source>
        <dbReference type="PROSITE" id="PS50006"/>
    </source>
</evidence>
<dbReference type="InterPro" id="IPR011009">
    <property type="entry name" value="Kinase-like_dom_sf"/>
</dbReference>
<evidence type="ECO:0000313" key="5">
    <source>
        <dbReference type="EMBL" id="PMD39526.1"/>
    </source>
</evidence>
<gene>
    <name evidence="5" type="ORF">L207DRAFT_634103</name>
</gene>
<dbReference type="STRING" id="1149755.A0A2J6RLY4"/>
<sequence>MPLYEELLSRGTFNPQLLQFEQFFKLSAYAFVVQCSNSHAAPLLERNPLSTRPEYADLEVLEELDENDAERGTPCNDILPTAWLFPEWGPQKTLYIFGTLQSCDVVLPLAAYVSRKHLAVYLNGNGVWMARNLSRYGTWINHDFLGISVPGEPDTLTCFHPDESNIVRFGNVELRVHPILHPPPTLRNEQAVSLLLQDFDIKSDGTRTASVTEASTVYRPTYATPETYLHIPTTNVTVQGDSEVSKVIHKGTGQCFLAKSYGPDKESRALDQFEMMASIQNHPNIVGYFDYVDNDTGLKIITSYLEALPLCEYLGVQGRIHDIEMAFVIYRQMTDALAWLKDRAVAHNDINTRTILVELKNGRYTSYLTGFSEHTLVNPAETELFKCDLSSLTHTIEKMLPTLDGAPCCDPDLRALMLRTHEKQITAEELGAALNSLAPNFERSYFQGAPFTREMSIKRVVDDDGTEAIRLLDFLRIILHQSARYLKEAELAVRKVIRNEHLFQLEGETYCSLHDAEKLLHHLHRENYTRLLDLTPPKHSKARFYWTTHEISIGVSYHDPTGMVNISQILNLFDTEVVEEALRRFDTSSLHEIRGSPQWSGYYVRRSSLAELFSQLSLPRITYSWENNKETCPIDQFFGGSDTVSIATDEMIGLIVYSREDEVISWGSRALTVEEAVKSCEEHGLPVARTTLSQITADSSHSSIHYSDDDIMRLFNLSDESDYPTEATSHTSFLSQDTIRFQPRKKKQKGKAMSDIPRLPVQRKLRAREKSTPVKKVEEWVAAGPDIRSTRFISSKKGDAYKRR</sequence>
<dbReference type="SUPFAM" id="SSF49879">
    <property type="entry name" value="SMAD/FHA domain"/>
    <property type="match status" value="1"/>
</dbReference>
<evidence type="ECO:0008006" key="7">
    <source>
        <dbReference type="Google" id="ProtNLM"/>
    </source>
</evidence>
<name>A0A2J6RLY4_HYAVF</name>